<gene>
    <name evidence="2" type="ORF">NPIL_397981</name>
</gene>
<feature type="non-terminal residue" evidence="2">
    <location>
        <position position="1"/>
    </location>
</feature>
<protein>
    <submittedName>
        <fullName evidence="2">Uncharacterized protein</fullName>
    </submittedName>
</protein>
<keyword evidence="3" id="KW-1185">Reference proteome</keyword>
<evidence type="ECO:0000313" key="2">
    <source>
        <dbReference type="EMBL" id="GFU39490.1"/>
    </source>
</evidence>
<feature type="region of interest" description="Disordered" evidence="1">
    <location>
        <begin position="1"/>
        <end position="40"/>
    </location>
</feature>
<reference evidence="2" key="1">
    <citation type="submission" date="2020-08" db="EMBL/GenBank/DDBJ databases">
        <title>Multicomponent nature underlies the extraordinary mechanical properties of spider dragline silk.</title>
        <authorList>
            <person name="Kono N."/>
            <person name="Nakamura H."/>
            <person name="Mori M."/>
            <person name="Yoshida Y."/>
            <person name="Ohtoshi R."/>
            <person name="Malay A.D."/>
            <person name="Moran D.A.P."/>
            <person name="Tomita M."/>
            <person name="Numata K."/>
            <person name="Arakawa K."/>
        </authorList>
    </citation>
    <scope>NUCLEOTIDE SEQUENCE</scope>
</reference>
<name>A0A8X6QVZ9_NEPPI</name>
<dbReference type="EMBL" id="BMAW01035376">
    <property type="protein sequence ID" value="GFU39490.1"/>
    <property type="molecule type" value="Genomic_DNA"/>
</dbReference>
<accession>A0A8X6QVZ9</accession>
<organism evidence="2 3">
    <name type="scientific">Nephila pilipes</name>
    <name type="common">Giant wood spider</name>
    <name type="synonym">Nephila maculata</name>
    <dbReference type="NCBI Taxonomy" id="299642"/>
    <lineage>
        <taxon>Eukaryota</taxon>
        <taxon>Metazoa</taxon>
        <taxon>Ecdysozoa</taxon>
        <taxon>Arthropoda</taxon>
        <taxon>Chelicerata</taxon>
        <taxon>Arachnida</taxon>
        <taxon>Araneae</taxon>
        <taxon>Araneomorphae</taxon>
        <taxon>Entelegynae</taxon>
        <taxon>Araneoidea</taxon>
        <taxon>Nephilidae</taxon>
        <taxon>Nephila</taxon>
    </lineage>
</organism>
<comment type="caution">
    <text evidence="2">The sequence shown here is derived from an EMBL/GenBank/DDBJ whole genome shotgun (WGS) entry which is preliminary data.</text>
</comment>
<dbReference type="AlphaFoldDB" id="A0A8X6QVZ9"/>
<evidence type="ECO:0000313" key="3">
    <source>
        <dbReference type="Proteomes" id="UP000887013"/>
    </source>
</evidence>
<dbReference type="Proteomes" id="UP000887013">
    <property type="component" value="Unassembled WGS sequence"/>
</dbReference>
<sequence>YSTISRPSDYSSSSSSQSVISDYSSFPSNSDYSSSSSSQSSKYFLSFLRIFMSV</sequence>
<evidence type="ECO:0000256" key="1">
    <source>
        <dbReference type="SAM" id="MobiDB-lite"/>
    </source>
</evidence>
<proteinExistence type="predicted"/>